<dbReference type="OrthoDB" id="282736at2"/>
<dbReference type="KEGG" id="bvo:Pan97_26990"/>
<evidence type="ECO:0000313" key="6">
    <source>
        <dbReference type="EMBL" id="QDU75665.1"/>
    </source>
</evidence>
<dbReference type="RefSeq" id="WP_144973223.1">
    <property type="nucleotide sequence ID" value="NZ_CP036289.1"/>
</dbReference>
<dbReference type="InterPro" id="IPR026919">
    <property type="entry name" value="ADGRV1"/>
</dbReference>
<dbReference type="InterPro" id="IPR036439">
    <property type="entry name" value="Dockerin_dom_sf"/>
</dbReference>
<dbReference type="PANTHER" id="PTHR46682">
    <property type="entry name" value="ADHESION G-PROTEIN COUPLED RECEPTOR V1"/>
    <property type="match status" value="1"/>
</dbReference>
<dbReference type="Gene3D" id="2.60.40.2030">
    <property type="match status" value="1"/>
</dbReference>
<gene>
    <name evidence="6" type="ORF">Pan97_26990</name>
</gene>
<dbReference type="Proteomes" id="UP000318626">
    <property type="component" value="Chromosome"/>
</dbReference>
<dbReference type="EMBL" id="CP036289">
    <property type="protein sequence ID" value="QDU75665.1"/>
    <property type="molecule type" value="Genomic_DNA"/>
</dbReference>
<dbReference type="GO" id="GO:0000272">
    <property type="term" value="P:polysaccharide catabolic process"/>
    <property type="evidence" value="ECO:0007669"/>
    <property type="project" value="InterPro"/>
</dbReference>
<dbReference type="InterPro" id="IPR018247">
    <property type="entry name" value="EF_Hand_1_Ca_BS"/>
</dbReference>
<proteinExistence type="predicted"/>
<evidence type="ECO:0000256" key="4">
    <source>
        <dbReference type="SAM" id="MobiDB-lite"/>
    </source>
</evidence>
<dbReference type="AlphaFoldDB" id="A0A518C8V6"/>
<sequence length="1017" mass="107150">MIKRVKSSGRSNKRTDRKRWRGLRLELCELRLLLTGEMQFVWADDAIAAPSTALDIPVQYQTLDVDGDPLNALASGLGLRMHFDSTKLTFDGLGGTFTEDIFFNPDTVTLQDDVSDLDNDPTTDKYLTAVWNDLIQVDGGWPSSGSQPLTLYTANFTTALGFSGQTSVNFTSSSPGTNPSSGLPYEFKAQSSLVSVPPMLSVVATDANKNEGDSGTTDFTFNVIRSGVTSESSTVDYTITGSGTNAADASDFGGSLPNGQITFAAGETSKTITVPVSGDTQFELDEEFTVTLENPARATIQTETVTGTILNDDTAIPTITAIDDQVIDEDGTTGALAFTLGDLDTDLDSLVITASSDNLSLVPDENIVFGGSGANRTVEVSPAADASGSAEITVSVFDGTNTTTENLTVMVNPINDKPTITAIGDVTIRLDGATPQLPFAVGDIDDDVNTLVVSAVSDNQALLPDSQIVVSDTGANRTIQATPVSGQEGVANITVTVADSSSNTTEQFAITVSSDGVELFFEFDVPGMGKFSQLDEVVLAADREYFVTVYADKLPAIDLISYQLNFAQSDLGAGLLALSDWSTAFSLPVDSSLSTPSDTLVAAANLQSKITPVALGTFKLSTPSAAGIGPEGILLSLDKLTGQETSDTTIGNLNGQSLLIVDYGDVVIHLDGTAPTVTNIEANVDLVDPVDLPTGAQPAGWTAQRSDVRNIVVTFDEPIAEVVAADLVLTNLGIDADVYADQVITLTDGQLSVDGNTLTIIFAPYELSDGIYQLDVLPTVTDVLGNSLDGDKDTHGGDAFVEVGSVVNKLFKLTGDYNGSGGVNILDSATPIYWFGSDQAPQYVDLNQSGAINILDFSGYVANFGVELTFPPEVLAAQSGRTLALSSEPFETVESSTELEVATASTTADQTTQYAASSTGRLLDGEPVSGPIMQPPIALVVLSNNRKRVSVGAEIEEDSELDLASSSDEELPPPLPDQQVIDAVMSQVCEPEFDVLVEQEELESFLEVVDADGYFAW</sequence>
<feature type="domain" description="Calx-beta" evidence="5">
    <location>
        <begin position="189"/>
        <end position="293"/>
    </location>
</feature>
<dbReference type="Gene3D" id="1.10.1330.10">
    <property type="entry name" value="Dockerin domain"/>
    <property type="match status" value="1"/>
</dbReference>
<keyword evidence="2" id="KW-0677">Repeat</keyword>
<feature type="compositionally biased region" description="Low complexity" evidence="4">
    <location>
        <begin position="903"/>
        <end position="919"/>
    </location>
</feature>
<dbReference type="InterPro" id="IPR003644">
    <property type="entry name" value="Calx_beta"/>
</dbReference>
<dbReference type="PANTHER" id="PTHR46682:SF1">
    <property type="entry name" value="ADHESION G-PROTEIN COUPLED RECEPTOR V1"/>
    <property type="match status" value="1"/>
</dbReference>
<accession>A0A518C8V6</accession>
<dbReference type="GO" id="GO:0016020">
    <property type="term" value="C:membrane"/>
    <property type="evidence" value="ECO:0007669"/>
    <property type="project" value="InterPro"/>
</dbReference>
<feature type="region of interest" description="Disordered" evidence="4">
    <location>
        <begin position="903"/>
        <end position="922"/>
    </location>
</feature>
<organism evidence="6 7">
    <name type="scientific">Bremerella volcania</name>
    <dbReference type="NCBI Taxonomy" id="2527984"/>
    <lineage>
        <taxon>Bacteria</taxon>
        <taxon>Pseudomonadati</taxon>
        <taxon>Planctomycetota</taxon>
        <taxon>Planctomycetia</taxon>
        <taxon>Pirellulales</taxon>
        <taxon>Pirellulaceae</taxon>
        <taxon>Bremerella</taxon>
    </lineage>
</organism>
<name>A0A518C8V6_9BACT</name>
<dbReference type="PROSITE" id="PS00018">
    <property type="entry name" value="EF_HAND_1"/>
    <property type="match status" value="1"/>
</dbReference>
<keyword evidence="1" id="KW-0732">Signal</keyword>
<reference evidence="7" key="1">
    <citation type="submission" date="2019-02" db="EMBL/GenBank/DDBJ databases">
        <title>Deep-cultivation of Planctomycetes and their phenomic and genomic characterization uncovers novel biology.</title>
        <authorList>
            <person name="Wiegand S."/>
            <person name="Jogler M."/>
            <person name="Boedeker C."/>
            <person name="Pinto D."/>
            <person name="Vollmers J."/>
            <person name="Rivas-Marin E."/>
            <person name="Kohn T."/>
            <person name="Peeters S.H."/>
            <person name="Heuer A."/>
            <person name="Rast P."/>
            <person name="Oberbeckmann S."/>
            <person name="Bunk B."/>
            <person name="Jeske O."/>
            <person name="Meyerdierks A."/>
            <person name="Storesund J.E."/>
            <person name="Kallscheuer N."/>
            <person name="Luecker S."/>
            <person name="Lage O.M."/>
            <person name="Pohl T."/>
            <person name="Merkel B.J."/>
            <person name="Hornburger P."/>
            <person name="Mueller R.-W."/>
            <person name="Bruemmer F."/>
            <person name="Labrenz M."/>
            <person name="Spormann A.M."/>
            <person name="Op den Camp H."/>
            <person name="Overmann J."/>
            <person name="Amann R."/>
            <person name="Jetten M.S.M."/>
            <person name="Mascher T."/>
            <person name="Medema M.H."/>
            <person name="Devos D.P."/>
            <person name="Kaster A.-K."/>
            <person name="Ovreas L."/>
            <person name="Rohde M."/>
            <person name="Galperin M.Y."/>
            <person name="Jogler C."/>
        </authorList>
    </citation>
    <scope>NUCLEOTIDE SEQUENCE [LARGE SCALE GENOMIC DNA]</scope>
    <source>
        <strain evidence="7">Pan97</strain>
    </source>
</reference>
<dbReference type="Pfam" id="PF03160">
    <property type="entry name" value="Calx-beta"/>
    <property type="match status" value="1"/>
</dbReference>
<keyword evidence="7" id="KW-1185">Reference proteome</keyword>
<evidence type="ECO:0000259" key="5">
    <source>
        <dbReference type="SMART" id="SM00237"/>
    </source>
</evidence>
<dbReference type="Gene3D" id="2.60.40.10">
    <property type="entry name" value="Immunoglobulins"/>
    <property type="match status" value="1"/>
</dbReference>
<dbReference type="GO" id="GO:0004930">
    <property type="term" value="F:G protein-coupled receptor activity"/>
    <property type="evidence" value="ECO:0007669"/>
    <property type="project" value="InterPro"/>
</dbReference>
<evidence type="ECO:0000256" key="1">
    <source>
        <dbReference type="ARBA" id="ARBA00022729"/>
    </source>
</evidence>
<evidence type="ECO:0000313" key="7">
    <source>
        <dbReference type="Proteomes" id="UP000318626"/>
    </source>
</evidence>
<dbReference type="InterPro" id="IPR038081">
    <property type="entry name" value="CalX-like_sf"/>
</dbReference>
<dbReference type="SMART" id="SM00237">
    <property type="entry name" value="Calx_beta"/>
    <property type="match status" value="1"/>
</dbReference>
<evidence type="ECO:0000256" key="3">
    <source>
        <dbReference type="ARBA" id="ARBA00022837"/>
    </source>
</evidence>
<dbReference type="InterPro" id="IPR013783">
    <property type="entry name" value="Ig-like_fold"/>
</dbReference>
<keyword evidence="3" id="KW-0106">Calcium</keyword>
<evidence type="ECO:0000256" key="2">
    <source>
        <dbReference type="ARBA" id="ARBA00022737"/>
    </source>
</evidence>
<dbReference type="SUPFAM" id="SSF141072">
    <property type="entry name" value="CalX-like"/>
    <property type="match status" value="1"/>
</dbReference>
<protein>
    <submittedName>
        <fullName evidence="6">Calx-beta domain protein</fullName>
    </submittedName>
</protein>